<feature type="domain" description="FAD/NAD(P)-binding" evidence="5">
    <location>
        <begin position="3"/>
        <end position="272"/>
    </location>
</feature>
<dbReference type="Gene3D" id="3.30.390.30">
    <property type="match status" value="1"/>
</dbReference>
<evidence type="ECO:0000313" key="7">
    <source>
        <dbReference type="EMBL" id="NNG78503.1"/>
    </source>
</evidence>
<accession>A0A849AP30</accession>
<comment type="cofactor">
    <cofactor evidence="1">
        <name>FAD</name>
        <dbReference type="ChEBI" id="CHEBI:57692"/>
    </cofactor>
</comment>
<keyword evidence="4" id="KW-0560">Oxidoreductase</keyword>
<dbReference type="GO" id="GO:0005737">
    <property type="term" value="C:cytoplasm"/>
    <property type="evidence" value="ECO:0007669"/>
    <property type="project" value="TreeGrafter"/>
</dbReference>
<dbReference type="Gene3D" id="3.50.50.60">
    <property type="entry name" value="FAD/NAD(P)-binding domain"/>
    <property type="match status" value="2"/>
</dbReference>
<keyword evidence="2" id="KW-0285">Flavoprotein</keyword>
<dbReference type="Pfam" id="PF14759">
    <property type="entry name" value="Reductase_C"/>
    <property type="match status" value="1"/>
</dbReference>
<evidence type="ECO:0000256" key="4">
    <source>
        <dbReference type="ARBA" id="ARBA00023002"/>
    </source>
</evidence>
<evidence type="ECO:0000259" key="6">
    <source>
        <dbReference type="Pfam" id="PF14759"/>
    </source>
</evidence>
<organism evidence="7 8">
    <name type="scientific">Brevibacterium luteolum</name>
    <dbReference type="NCBI Taxonomy" id="199591"/>
    <lineage>
        <taxon>Bacteria</taxon>
        <taxon>Bacillati</taxon>
        <taxon>Actinomycetota</taxon>
        <taxon>Actinomycetes</taxon>
        <taxon>Micrococcales</taxon>
        <taxon>Brevibacteriaceae</taxon>
        <taxon>Brevibacterium</taxon>
    </lineage>
</organism>
<evidence type="ECO:0000256" key="2">
    <source>
        <dbReference type="ARBA" id="ARBA00022630"/>
    </source>
</evidence>
<protein>
    <submittedName>
        <fullName evidence="7">FAD-dependent oxidoreductase</fullName>
    </submittedName>
</protein>
<evidence type="ECO:0000256" key="3">
    <source>
        <dbReference type="ARBA" id="ARBA00022827"/>
    </source>
</evidence>
<dbReference type="RefSeq" id="WP_170273620.1">
    <property type="nucleotide sequence ID" value="NZ_BAAAKH010000007.1"/>
</dbReference>
<dbReference type="InterPro" id="IPR016156">
    <property type="entry name" value="FAD/NAD-linked_Rdtase_dimer_sf"/>
</dbReference>
<dbReference type="Proteomes" id="UP000549517">
    <property type="component" value="Unassembled WGS sequence"/>
</dbReference>
<dbReference type="SUPFAM" id="SSF55424">
    <property type="entry name" value="FAD/NAD-linked reductases, dimerisation (C-terminal) domain"/>
    <property type="match status" value="1"/>
</dbReference>
<evidence type="ECO:0000313" key="8">
    <source>
        <dbReference type="Proteomes" id="UP000549517"/>
    </source>
</evidence>
<dbReference type="AlphaFoldDB" id="A0A849AP30"/>
<proteinExistence type="predicted"/>
<evidence type="ECO:0000259" key="5">
    <source>
        <dbReference type="Pfam" id="PF07992"/>
    </source>
</evidence>
<dbReference type="InterPro" id="IPR050446">
    <property type="entry name" value="FAD-oxidoreductase/Apoptosis"/>
</dbReference>
<dbReference type="PRINTS" id="PR00368">
    <property type="entry name" value="FADPNR"/>
</dbReference>
<reference evidence="7 8" key="1">
    <citation type="submission" date="2020-05" db="EMBL/GenBank/DDBJ databases">
        <title>MicrobeNet Type strains.</title>
        <authorList>
            <person name="Nicholson A.C."/>
        </authorList>
    </citation>
    <scope>NUCLEOTIDE SEQUENCE [LARGE SCALE GENOMIC DNA]</scope>
    <source>
        <strain evidence="7 8">CCUG 46604</strain>
    </source>
</reference>
<feature type="domain" description="Reductase C-terminal" evidence="6">
    <location>
        <begin position="313"/>
        <end position="397"/>
    </location>
</feature>
<sequence length="404" mass="42111">MDTIAIIGAGLAGTECTRSYRDSGGTADLILIDPRPERCELPPLSKTLFARELSHTPLPTPEATLMSTGATHIAPGHITLAGGSEQQHRRIDASRIVIATGLRARRPQTPLPGGPVHTIRTAADAAAIRQAAKTNTDIGILGSGYLALEAARSAADAGHQVTVYLRGDQPLAAAHHPAISRALMDRHAAAGVRFVLDADPSDYAAHALWIAAIGAAPVLPELPADWDRDGAGRLRVDAGLHVCAGGTTVPNVWAIGDLAHPATGPMAAWGAQESEAAAASQGAWLGAQLASAETAADRAADRATDAAWTDVPWHWSFQGPERVFAAGRVTGTDTAIVSGDEQSGRFQVLHFIDGVLCGAETLNQPPAHNAARKILALPPASRPTASDAAGRALDLRAWVRRLRS</sequence>
<evidence type="ECO:0000256" key="1">
    <source>
        <dbReference type="ARBA" id="ARBA00001974"/>
    </source>
</evidence>
<dbReference type="Pfam" id="PF07992">
    <property type="entry name" value="Pyr_redox_2"/>
    <property type="match status" value="1"/>
</dbReference>
<dbReference type="EMBL" id="JABEMC010000002">
    <property type="protein sequence ID" value="NNG78503.1"/>
    <property type="molecule type" value="Genomic_DNA"/>
</dbReference>
<dbReference type="InterPro" id="IPR028202">
    <property type="entry name" value="Reductase_C"/>
</dbReference>
<gene>
    <name evidence="7" type="ORF">HLA91_03810</name>
</gene>
<dbReference type="InterPro" id="IPR036188">
    <property type="entry name" value="FAD/NAD-bd_sf"/>
</dbReference>
<comment type="caution">
    <text evidence="7">The sequence shown here is derived from an EMBL/GenBank/DDBJ whole genome shotgun (WGS) entry which is preliminary data.</text>
</comment>
<dbReference type="InterPro" id="IPR023753">
    <property type="entry name" value="FAD/NAD-binding_dom"/>
</dbReference>
<dbReference type="PANTHER" id="PTHR43557:SF2">
    <property type="entry name" value="RIESKE DOMAIN-CONTAINING PROTEIN-RELATED"/>
    <property type="match status" value="1"/>
</dbReference>
<name>A0A849AP30_9MICO</name>
<dbReference type="GO" id="GO:0016651">
    <property type="term" value="F:oxidoreductase activity, acting on NAD(P)H"/>
    <property type="evidence" value="ECO:0007669"/>
    <property type="project" value="TreeGrafter"/>
</dbReference>
<dbReference type="SUPFAM" id="SSF51905">
    <property type="entry name" value="FAD/NAD(P)-binding domain"/>
    <property type="match status" value="2"/>
</dbReference>
<keyword evidence="3" id="KW-0274">FAD</keyword>
<dbReference type="PANTHER" id="PTHR43557">
    <property type="entry name" value="APOPTOSIS-INDUCING FACTOR 1"/>
    <property type="match status" value="1"/>
</dbReference>